<dbReference type="PROSITE" id="PS50883">
    <property type="entry name" value="EAL"/>
    <property type="match status" value="1"/>
</dbReference>
<accession>A0A3D9ZVE5</accession>
<dbReference type="InterPro" id="IPR001633">
    <property type="entry name" value="EAL_dom"/>
</dbReference>
<dbReference type="InterPro" id="IPR043128">
    <property type="entry name" value="Rev_trsase/Diguanyl_cyclase"/>
</dbReference>
<dbReference type="InterPro" id="IPR035919">
    <property type="entry name" value="EAL_sf"/>
</dbReference>
<dbReference type="GO" id="GO:0071111">
    <property type="term" value="F:cyclic-guanylate-specific phosphodiesterase activity"/>
    <property type="evidence" value="ECO:0007669"/>
    <property type="project" value="InterPro"/>
</dbReference>
<dbReference type="InterPro" id="IPR046342">
    <property type="entry name" value="CBS_dom_sf"/>
</dbReference>
<evidence type="ECO:0000259" key="2">
    <source>
        <dbReference type="PROSITE" id="PS50887"/>
    </source>
</evidence>
<dbReference type="InterPro" id="IPR000160">
    <property type="entry name" value="GGDEF_dom"/>
</dbReference>
<comment type="caution">
    <text evidence="3">The sequence shown here is derived from an EMBL/GenBank/DDBJ whole genome shotgun (WGS) entry which is preliminary data.</text>
</comment>
<dbReference type="SUPFAM" id="SSF141868">
    <property type="entry name" value="EAL domain-like"/>
    <property type="match status" value="1"/>
</dbReference>
<dbReference type="NCBIfam" id="TIGR00254">
    <property type="entry name" value="GGDEF"/>
    <property type="match status" value="1"/>
</dbReference>
<dbReference type="CDD" id="cd01949">
    <property type="entry name" value="GGDEF"/>
    <property type="match status" value="1"/>
</dbReference>
<keyword evidence="4" id="KW-1185">Reference proteome</keyword>
<gene>
    <name evidence="3" type="ORF">DFJ67_7250</name>
</gene>
<dbReference type="Pfam" id="PF00990">
    <property type="entry name" value="GGDEF"/>
    <property type="match status" value="1"/>
</dbReference>
<dbReference type="SUPFAM" id="SSF54631">
    <property type="entry name" value="CBS-domain pair"/>
    <property type="match status" value="1"/>
</dbReference>
<dbReference type="PANTHER" id="PTHR33121:SF79">
    <property type="entry name" value="CYCLIC DI-GMP PHOSPHODIESTERASE PDED-RELATED"/>
    <property type="match status" value="1"/>
</dbReference>
<dbReference type="SMART" id="SM00052">
    <property type="entry name" value="EAL"/>
    <property type="match status" value="1"/>
</dbReference>
<dbReference type="InterPro" id="IPR029787">
    <property type="entry name" value="Nucleotide_cyclase"/>
</dbReference>
<dbReference type="Pfam" id="PF00563">
    <property type="entry name" value="EAL"/>
    <property type="match status" value="1"/>
</dbReference>
<evidence type="ECO:0000313" key="3">
    <source>
        <dbReference type="EMBL" id="REG01172.1"/>
    </source>
</evidence>
<dbReference type="CDD" id="cd01948">
    <property type="entry name" value="EAL"/>
    <property type="match status" value="1"/>
</dbReference>
<organism evidence="3 4">
    <name type="scientific">Asanoa ferruginea</name>
    <dbReference type="NCBI Taxonomy" id="53367"/>
    <lineage>
        <taxon>Bacteria</taxon>
        <taxon>Bacillati</taxon>
        <taxon>Actinomycetota</taxon>
        <taxon>Actinomycetes</taxon>
        <taxon>Micromonosporales</taxon>
        <taxon>Micromonosporaceae</taxon>
        <taxon>Asanoa</taxon>
    </lineage>
</organism>
<dbReference type="SUPFAM" id="SSF55073">
    <property type="entry name" value="Nucleotide cyclase"/>
    <property type="match status" value="1"/>
</dbReference>
<dbReference type="PROSITE" id="PS50887">
    <property type="entry name" value="GGDEF"/>
    <property type="match status" value="1"/>
</dbReference>
<dbReference type="InterPro" id="IPR050706">
    <property type="entry name" value="Cyclic-di-GMP_PDE-like"/>
</dbReference>
<dbReference type="PANTHER" id="PTHR33121">
    <property type="entry name" value="CYCLIC DI-GMP PHOSPHODIESTERASE PDEF"/>
    <property type="match status" value="1"/>
</dbReference>
<sequence length="586" mass="61797">MVNLVPVEGTWGGRAPQTTLHRLTRPVLTVAASETCGRVDELFRADDTLRCVVVDDGQRRGLVMRESFGTMMAGPFGFGRALRSRQLIGELTDWSPLRLSADTPVEAAALLARGRPANQTYDDVLVEEDGAVAGRISAAEIFDGLARLYAHRATHDELTGLANRSFLLDRLAAACADAGRGGDRVLLAYVDLDGLKRINDTHGHQLGDAVLVVAGQRMARAALSGELVARLGGDEFAVLARLPQSESAEAAARALGERYVLAVTAHDGHLAAGATVTASVGVAVSGRVADPQSVLSEADMAMYQAKQSGGGRTAVVTGVGAELSHRLGASDLSMRDAIRDGQLRLFYQPIVDVRDGAIVGIEALVRWLHPRLGLLAPERFLPEANRAGHVPDLDRWVLNQACADMAAIVRDHDGQAPPRMNVNVSAATLALSIDDHVAAALAASGLPGNRLALEISEDADLETLSKAMPRLEKLRQAGVGLVLDDMGSGSTSLRYLSRLPLQGLKIDRTFVGGVVHNTGDYTVVKLLADLAHGLGIGVTAEGVETPDQLAALLDLGIHSAQGFHLGRPQPLEAFAAKLASAGEAAR</sequence>
<protein>
    <submittedName>
        <fullName evidence="3">Diguanylate cyclase (GGDEF)-like protein</fullName>
    </submittedName>
</protein>
<feature type="domain" description="GGDEF" evidence="2">
    <location>
        <begin position="183"/>
        <end position="318"/>
    </location>
</feature>
<dbReference type="Gene3D" id="3.30.70.270">
    <property type="match status" value="1"/>
</dbReference>
<reference evidence="3 4" key="1">
    <citation type="submission" date="2018-08" db="EMBL/GenBank/DDBJ databases">
        <title>Sequencing the genomes of 1000 actinobacteria strains.</title>
        <authorList>
            <person name="Klenk H.-P."/>
        </authorList>
    </citation>
    <scope>NUCLEOTIDE SEQUENCE [LARGE SCALE GENOMIC DNA]</scope>
    <source>
        <strain evidence="3 4">DSM 44099</strain>
    </source>
</reference>
<dbReference type="SMART" id="SM00267">
    <property type="entry name" value="GGDEF"/>
    <property type="match status" value="1"/>
</dbReference>
<name>A0A3D9ZVE5_9ACTN</name>
<dbReference type="Proteomes" id="UP000256913">
    <property type="component" value="Unassembled WGS sequence"/>
</dbReference>
<proteinExistence type="predicted"/>
<dbReference type="Gene3D" id="3.20.20.450">
    <property type="entry name" value="EAL domain"/>
    <property type="match status" value="1"/>
</dbReference>
<evidence type="ECO:0000259" key="1">
    <source>
        <dbReference type="PROSITE" id="PS50883"/>
    </source>
</evidence>
<dbReference type="EMBL" id="QUMQ01000001">
    <property type="protein sequence ID" value="REG01172.1"/>
    <property type="molecule type" value="Genomic_DNA"/>
</dbReference>
<feature type="domain" description="EAL" evidence="1">
    <location>
        <begin position="327"/>
        <end position="582"/>
    </location>
</feature>
<evidence type="ECO:0000313" key="4">
    <source>
        <dbReference type="Proteomes" id="UP000256913"/>
    </source>
</evidence>
<dbReference type="AlphaFoldDB" id="A0A3D9ZVE5"/>